<dbReference type="InterPro" id="IPR052400">
    <property type="entry name" value="Zn2-C6_fungal_TF"/>
</dbReference>
<gene>
    <name evidence="1" type="ORF">PV07_00452</name>
</gene>
<organism evidence="1 2">
    <name type="scientific">Cladophialophora immunda</name>
    <dbReference type="NCBI Taxonomy" id="569365"/>
    <lineage>
        <taxon>Eukaryota</taxon>
        <taxon>Fungi</taxon>
        <taxon>Dikarya</taxon>
        <taxon>Ascomycota</taxon>
        <taxon>Pezizomycotina</taxon>
        <taxon>Eurotiomycetes</taxon>
        <taxon>Chaetothyriomycetidae</taxon>
        <taxon>Chaetothyriales</taxon>
        <taxon>Herpotrichiellaceae</taxon>
        <taxon>Cladophialophora</taxon>
    </lineage>
</organism>
<dbReference type="PANTHER" id="PTHR47657:SF14">
    <property type="entry name" value="ZN(2)-C6 FUNGAL-TYPE DOMAIN-CONTAINING PROTEIN"/>
    <property type="match status" value="1"/>
</dbReference>
<dbReference type="GO" id="GO:0000981">
    <property type="term" value="F:DNA-binding transcription factor activity, RNA polymerase II-specific"/>
    <property type="evidence" value="ECO:0007669"/>
    <property type="project" value="TreeGrafter"/>
</dbReference>
<dbReference type="PANTHER" id="PTHR47657">
    <property type="entry name" value="STEROL REGULATORY ELEMENT-BINDING PROTEIN ECM22"/>
    <property type="match status" value="1"/>
</dbReference>
<accession>A0A0D1ZZP6</accession>
<dbReference type="EMBL" id="KN847040">
    <property type="protein sequence ID" value="KIW33616.1"/>
    <property type="molecule type" value="Genomic_DNA"/>
</dbReference>
<dbReference type="STRING" id="569365.A0A0D1ZZP6"/>
<dbReference type="AlphaFoldDB" id="A0A0D1ZZP6"/>
<dbReference type="VEuPathDB" id="FungiDB:PV07_00452"/>
<reference evidence="1 2" key="1">
    <citation type="submission" date="2015-01" db="EMBL/GenBank/DDBJ databases">
        <title>The Genome Sequence of Cladophialophora immunda CBS83496.</title>
        <authorList>
            <consortium name="The Broad Institute Genomics Platform"/>
            <person name="Cuomo C."/>
            <person name="de Hoog S."/>
            <person name="Gorbushina A."/>
            <person name="Stielow B."/>
            <person name="Teixiera M."/>
            <person name="Abouelleil A."/>
            <person name="Chapman S.B."/>
            <person name="Priest M."/>
            <person name="Young S.K."/>
            <person name="Wortman J."/>
            <person name="Nusbaum C."/>
            <person name="Birren B."/>
        </authorList>
    </citation>
    <scope>NUCLEOTIDE SEQUENCE [LARGE SCALE GENOMIC DNA]</scope>
    <source>
        <strain evidence="1 2">CBS 83496</strain>
    </source>
</reference>
<dbReference type="RefSeq" id="XP_016253832.1">
    <property type="nucleotide sequence ID" value="XM_016386904.1"/>
</dbReference>
<dbReference type="Proteomes" id="UP000054466">
    <property type="component" value="Unassembled WGS sequence"/>
</dbReference>
<dbReference type="HOGENOM" id="CLU_024934_6_0_1"/>
<evidence type="ECO:0008006" key="3">
    <source>
        <dbReference type="Google" id="ProtNLM"/>
    </source>
</evidence>
<proteinExistence type="predicted"/>
<dbReference type="GeneID" id="27339646"/>
<name>A0A0D1ZZP6_9EURO</name>
<protein>
    <recommendedName>
        <fullName evidence="3">C6 zinc finger domain-containing protein</fullName>
    </recommendedName>
</protein>
<sequence length="323" mass="36685">MSNKYQRLAGYRVHQKKQIILATPTNLNAVNNILDIPESRPCKLQPGNSLVCKAPRLSLKYDNLLYMMFSCAASHLLHAQPEDAELNAAAEVYRGLALGEQHQVVSNLSSENAYAVCFASMLLLITSVARLWRRPLEPYSPPMEYQRLGTGAGTVLKLAKDIFKQDPSSKMMLLINAPPVFDVKVLFAKEKIQPFSRVLEHEKSQHPDPGYDPARLEVLEKLLSYNGYLYQSVDEDEPVYIVARKIISFAIFVPRPFIELVEEERPCALVILAHYFALMARFPSIWWVGKTPRREIQAIHDTVSPVWQDQMKWPMMMAGLALS</sequence>
<evidence type="ECO:0000313" key="1">
    <source>
        <dbReference type="EMBL" id="KIW33616.1"/>
    </source>
</evidence>
<dbReference type="OrthoDB" id="3546279at2759"/>
<evidence type="ECO:0000313" key="2">
    <source>
        <dbReference type="Proteomes" id="UP000054466"/>
    </source>
</evidence>
<keyword evidence="2" id="KW-1185">Reference proteome</keyword>